<evidence type="ECO:0008006" key="4">
    <source>
        <dbReference type="Google" id="ProtNLM"/>
    </source>
</evidence>
<feature type="compositionally biased region" description="Basic and acidic residues" evidence="1">
    <location>
        <begin position="13"/>
        <end position="22"/>
    </location>
</feature>
<dbReference type="OrthoDB" id="1002691at2759"/>
<accession>A0A2P5EG63</accession>
<organism evidence="2 3">
    <name type="scientific">Trema orientale</name>
    <name type="common">Charcoal tree</name>
    <name type="synonym">Celtis orientalis</name>
    <dbReference type="NCBI Taxonomy" id="63057"/>
    <lineage>
        <taxon>Eukaryota</taxon>
        <taxon>Viridiplantae</taxon>
        <taxon>Streptophyta</taxon>
        <taxon>Embryophyta</taxon>
        <taxon>Tracheophyta</taxon>
        <taxon>Spermatophyta</taxon>
        <taxon>Magnoliopsida</taxon>
        <taxon>eudicotyledons</taxon>
        <taxon>Gunneridae</taxon>
        <taxon>Pentapetalae</taxon>
        <taxon>rosids</taxon>
        <taxon>fabids</taxon>
        <taxon>Rosales</taxon>
        <taxon>Cannabaceae</taxon>
        <taxon>Trema</taxon>
    </lineage>
</organism>
<dbReference type="AlphaFoldDB" id="A0A2P5EG63"/>
<protein>
    <recommendedName>
        <fullName evidence="4">RNase H type-1 domain-containing protein</fullName>
    </recommendedName>
</protein>
<comment type="caution">
    <text evidence="2">The sequence shown here is derived from an EMBL/GenBank/DDBJ whole genome shotgun (WGS) entry which is preliminary data.</text>
</comment>
<dbReference type="Proteomes" id="UP000237000">
    <property type="component" value="Unassembled WGS sequence"/>
</dbReference>
<gene>
    <name evidence="2" type="ORF">TorRG33x02_197170</name>
</gene>
<sequence>MHHHLKLQRSLRSQKDVHGNRSMDDLELNTNAALRDQLKRMGTSFVVRNHAGMVVAVVAAGCKYNSGDFSVENAELIAITDGLQFVLSNNFMI</sequence>
<dbReference type="InParanoid" id="A0A2P5EG63"/>
<name>A0A2P5EG63_TREOI</name>
<evidence type="ECO:0000313" key="3">
    <source>
        <dbReference type="Proteomes" id="UP000237000"/>
    </source>
</evidence>
<feature type="region of interest" description="Disordered" evidence="1">
    <location>
        <begin position="1"/>
        <end position="22"/>
    </location>
</feature>
<proteinExistence type="predicted"/>
<evidence type="ECO:0000256" key="1">
    <source>
        <dbReference type="SAM" id="MobiDB-lite"/>
    </source>
</evidence>
<keyword evidence="3" id="KW-1185">Reference proteome</keyword>
<evidence type="ECO:0000313" key="2">
    <source>
        <dbReference type="EMBL" id="PON84512.1"/>
    </source>
</evidence>
<dbReference type="EMBL" id="JXTC01000161">
    <property type="protein sequence ID" value="PON84512.1"/>
    <property type="molecule type" value="Genomic_DNA"/>
</dbReference>
<reference evidence="3" key="1">
    <citation type="submission" date="2016-06" db="EMBL/GenBank/DDBJ databases">
        <title>Parallel loss of symbiosis genes in relatives of nitrogen-fixing non-legume Parasponia.</title>
        <authorList>
            <person name="Van Velzen R."/>
            <person name="Holmer R."/>
            <person name="Bu F."/>
            <person name="Rutten L."/>
            <person name="Van Zeijl A."/>
            <person name="Liu W."/>
            <person name="Santuari L."/>
            <person name="Cao Q."/>
            <person name="Sharma T."/>
            <person name="Shen D."/>
            <person name="Roswanjaya Y."/>
            <person name="Wardhani T."/>
            <person name="Kalhor M.S."/>
            <person name="Jansen J."/>
            <person name="Van den Hoogen J."/>
            <person name="Gungor B."/>
            <person name="Hartog M."/>
            <person name="Hontelez J."/>
            <person name="Verver J."/>
            <person name="Yang W.-C."/>
            <person name="Schijlen E."/>
            <person name="Repin R."/>
            <person name="Schilthuizen M."/>
            <person name="Schranz E."/>
            <person name="Heidstra R."/>
            <person name="Miyata K."/>
            <person name="Fedorova E."/>
            <person name="Kohlen W."/>
            <person name="Bisseling T."/>
            <person name="Smit S."/>
            <person name="Geurts R."/>
        </authorList>
    </citation>
    <scope>NUCLEOTIDE SEQUENCE [LARGE SCALE GENOMIC DNA]</scope>
    <source>
        <strain evidence="3">cv. RG33-2</strain>
    </source>
</reference>